<evidence type="ECO:0000313" key="2">
    <source>
        <dbReference type="EMBL" id="EKX52400.1"/>
    </source>
</evidence>
<protein>
    <recommendedName>
        <fullName evidence="1">PiggyBac transposable element-derived protein domain-containing protein</fullName>
    </recommendedName>
</protein>
<dbReference type="PANTHER" id="PTHR46599">
    <property type="entry name" value="PIGGYBAC TRANSPOSABLE ELEMENT-DERIVED PROTEIN 4"/>
    <property type="match status" value="1"/>
</dbReference>
<keyword evidence="4" id="KW-1185">Reference proteome</keyword>
<dbReference type="OrthoDB" id="121467at2759"/>
<feature type="domain" description="PiggyBac transposable element-derived protein" evidence="1">
    <location>
        <begin position="8"/>
        <end position="117"/>
    </location>
</feature>
<evidence type="ECO:0000313" key="3">
    <source>
        <dbReference type="EnsemblProtists" id="EKX52400"/>
    </source>
</evidence>
<dbReference type="EnsemblProtists" id="EKX52400">
    <property type="protein sequence ID" value="EKX52400"/>
    <property type="gene ID" value="GUITHDRAFT_65204"/>
</dbReference>
<reference evidence="2 4" key="1">
    <citation type="journal article" date="2012" name="Nature">
        <title>Algal genomes reveal evolutionary mosaicism and the fate of nucleomorphs.</title>
        <authorList>
            <consortium name="DOE Joint Genome Institute"/>
            <person name="Curtis B.A."/>
            <person name="Tanifuji G."/>
            <person name="Burki F."/>
            <person name="Gruber A."/>
            <person name="Irimia M."/>
            <person name="Maruyama S."/>
            <person name="Arias M.C."/>
            <person name="Ball S.G."/>
            <person name="Gile G.H."/>
            <person name="Hirakawa Y."/>
            <person name="Hopkins J.F."/>
            <person name="Kuo A."/>
            <person name="Rensing S.A."/>
            <person name="Schmutz J."/>
            <person name="Symeonidi A."/>
            <person name="Elias M."/>
            <person name="Eveleigh R.J."/>
            <person name="Herman E.K."/>
            <person name="Klute M.J."/>
            <person name="Nakayama T."/>
            <person name="Obornik M."/>
            <person name="Reyes-Prieto A."/>
            <person name="Armbrust E.V."/>
            <person name="Aves S.J."/>
            <person name="Beiko R.G."/>
            <person name="Coutinho P."/>
            <person name="Dacks J.B."/>
            <person name="Durnford D.G."/>
            <person name="Fast N.M."/>
            <person name="Green B.R."/>
            <person name="Grisdale C.J."/>
            <person name="Hempel F."/>
            <person name="Henrissat B."/>
            <person name="Hoppner M.P."/>
            <person name="Ishida K."/>
            <person name="Kim E."/>
            <person name="Koreny L."/>
            <person name="Kroth P.G."/>
            <person name="Liu Y."/>
            <person name="Malik S.B."/>
            <person name="Maier U.G."/>
            <person name="McRose D."/>
            <person name="Mock T."/>
            <person name="Neilson J.A."/>
            <person name="Onodera N.T."/>
            <person name="Poole A.M."/>
            <person name="Pritham E.J."/>
            <person name="Richards T.A."/>
            <person name="Rocap G."/>
            <person name="Roy S.W."/>
            <person name="Sarai C."/>
            <person name="Schaack S."/>
            <person name="Shirato S."/>
            <person name="Slamovits C.H."/>
            <person name="Spencer D.F."/>
            <person name="Suzuki S."/>
            <person name="Worden A.Z."/>
            <person name="Zauner S."/>
            <person name="Barry K."/>
            <person name="Bell C."/>
            <person name="Bharti A.K."/>
            <person name="Crow J.A."/>
            <person name="Grimwood J."/>
            <person name="Kramer R."/>
            <person name="Lindquist E."/>
            <person name="Lucas S."/>
            <person name="Salamov A."/>
            <person name="McFadden G.I."/>
            <person name="Lane C.E."/>
            <person name="Keeling P.J."/>
            <person name="Gray M.W."/>
            <person name="Grigoriev I.V."/>
            <person name="Archibald J.M."/>
        </authorList>
    </citation>
    <scope>NUCLEOTIDE SEQUENCE</scope>
    <source>
        <strain evidence="2 4">CCMP2712</strain>
    </source>
</reference>
<evidence type="ECO:0000313" key="4">
    <source>
        <dbReference type="Proteomes" id="UP000011087"/>
    </source>
</evidence>
<evidence type="ECO:0000259" key="1">
    <source>
        <dbReference type="Pfam" id="PF13843"/>
    </source>
</evidence>
<organism evidence="2">
    <name type="scientific">Guillardia theta (strain CCMP2712)</name>
    <name type="common">Cryptophyte</name>
    <dbReference type="NCBI Taxonomy" id="905079"/>
    <lineage>
        <taxon>Eukaryota</taxon>
        <taxon>Cryptophyceae</taxon>
        <taxon>Pyrenomonadales</taxon>
        <taxon>Geminigeraceae</taxon>
        <taxon>Guillardia</taxon>
    </lineage>
</organism>
<dbReference type="HOGENOM" id="CLU_2230194_0_0_1"/>
<dbReference type="InterPro" id="IPR029526">
    <property type="entry name" value="PGBD"/>
</dbReference>
<dbReference type="Proteomes" id="UP000011087">
    <property type="component" value="Unassembled WGS sequence"/>
</dbReference>
<dbReference type="eggNOG" id="ENOG502S9I4">
    <property type="taxonomic scope" value="Eukaryota"/>
</dbReference>
<dbReference type="OMA" id="RLEVYSV"/>
<dbReference type="AlphaFoldDB" id="L1JW24"/>
<dbReference type="EMBL" id="JH992972">
    <property type="protein sequence ID" value="EKX52400.1"/>
    <property type="molecule type" value="Genomic_DNA"/>
</dbReference>
<proteinExistence type="predicted"/>
<dbReference type="RefSeq" id="XP_005839380.1">
    <property type="nucleotide sequence ID" value="XM_005839323.1"/>
</dbReference>
<reference evidence="3" key="3">
    <citation type="submission" date="2016-03" db="UniProtKB">
        <authorList>
            <consortium name="EnsemblProtists"/>
        </authorList>
    </citation>
    <scope>IDENTIFICATION</scope>
</reference>
<gene>
    <name evidence="2" type="ORF">GUITHDRAFT_65204</name>
</gene>
<dbReference type="GeneID" id="17309094"/>
<name>L1JW24_GUITC</name>
<accession>L1JW24</accession>
<dbReference type="PANTHER" id="PTHR46599:SF3">
    <property type="entry name" value="PIGGYBAC TRANSPOSABLE ELEMENT-DERIVED PROTEIN 4"/>
    <property type="match status" value="1"/>
</dbReference>
<reference evidence="4" key="2">
    <citation type="submission" date="2012-11" db="EMBL/GenBank/DDBJ databases">
        <authorList>
            <person name="Kuo A."/>
            <person name="Curtis B.A."/>
            <person name="Tanifuji G."/>
            <person name="Burki F."/>
            <person name="Gruber A."/>
            <person name="Irimia M."/>
            <person name="Maruyama S."/>
            <person name="Arias M.C."/>
            <person name="Ball S.G."/>
            <person name="Gile G.H."/>
            <person name="Hirakawa Y."/>
            <person name="Hopkins J.F."/>
            <person name="Rensing S.A."/>
            <person name="Schmutz J."/>
            <person name="Symeonidi A."/>
            <person name="Elias M."/>
            <person name="Eveleigh R.J."/>
            <person name="Herman E.K."/>
            <person name="Klute M.J."/>
            <person name="Nakayama T."/>
            <person name="Obornik M."/>
            <person name="Reyes-Prieto A."/>
            <person name="Armbrust E.V."/>
            <person name="Aves S.J."/>
            <person name="Beiko R.G."/>
            <person name="Coutinho P."/>
            <person name="Dacks J.B."/>
            <person name="Durnford D.G."/>
            <person name="Fast N.M."/>
            <person name="Green B.R."/>
            <person name="Grisdale C."/>
            <person name="Hempe F."/>
            <person name="Henrissat B."/>
            <person name="Hoppner M.P."/>
            <person name="Ishida K.-I."/>
            <person name="Kim E."/>
            <person name="Koreny L."/>
            <person name="Kroth P.G."/>
            <person name="Liu Y."/>
            <person name="Malik S.-B."/>
            <person name="Maier U.G."/>
            <person name="McRose D."/>
            <person name="Mock T."/>
            <person name="Neilson J.A."/>
            <person name="Onodera N.T."/>
            <person name="Poole A.M."/>
            <person name="Pritham E.J."/>
            <person name="Richards T.A."/>
            <person name="Rocap G."/>
            <person name="Roy S.W."/>
            <person name="Sarai C."/>
            <person name="Schaack S."/>
            <person name="Shirato S."/>
            <person name="Slamovits C.H."/>
            <person name="Spencer D.F."/>
            <person name="Suzuki S."/>
            <person name="Worden A.Z."/>
            <person name="Zauner S."/>
            <person name="Barry K."/>
            <person name="Bell C."/>
            <person name="Bharti A.K."/>
            <person name="Crow J.A."/>
            <person name="Grimwood J."/>
            <person name="Kramer R."/>
            <person name="Lindquist E."/>
            <person name="Lucas S."/>
            <person name="Salamov A."/>
            <person name="McFadden G.I."/>
            <person name="Lane C.E."/>
            <person name="Keeling P.J."/>
            <person name="Gray M.W."/>
            <person name="Grigoriev I.V."/>
            <person name="Archibald J.M."/>
        </authorList>
    </citation>
    <scope>NUCLEOTIDE SEQUENCE</scope>
    <source>
        <strain evidence="4">CCMP2712</strain>
    </source>
</reference>
<sequence>MKDVDDGIPFLTKIARKPQGIGSEYKNIAECTYGIMLQLELQEGKRVMENQEFTDQYPKHTSWVLRLMKPYFNQGHILYADSAFASVSTAQALLERNTFFTGLVKQCHRGFPKQYLNKDAWEAS</sequence>
<dbReference type="KEGG" id="gtt:GUITHDRAFT_65204"/>
<dbReference type="Pfam" id="PF13843">
    <property type="entry name" value="DDE_Tnp_1_7"/>
    <property type="match status" value="1"/>
</dbReference>
<dbReference type="PaxDb" id="55529-EKX52400"/>
<feature type="non-terminal residue" evidence="2">
    <location>
        <position position="124"/>
    </location>
</feature>